<keyword evidence="3" id="KW-0238">DNA-binding</keyword>
<dbReference type="GO" id="GO:0000160">
    <property type="term" value="P:phosphorelay signal transduction system"/>
    <property type="evidence" value="ECO:0007669"/>
    <property type="project" value="InterPro"/>
</dbReference>
<protein>
    <submittedName>
        <fullName evidence="8">Response regulator transcription factor</fullName>
    </submittedName>
</protein>
<dbReference type="CDD" id="cd06170">
    <property type="entry name" value="LuxR_C_like"/>
    <property type="match status" value="1"/>
</dbReference>
<dbReference type="OrthoDB" id="9797341at2"/>
<feature type="domain" description="HTH luxR-type" evidence="6">
    <location>
        <begin position="152"/>
        <end position="217"/>
    </location>
</feature>
<evidence type="ECO:0000259" key="7">
    <source>
        <dbReference type="PROSITE" id="PS50110"/>
    </source>
</evidence>
<organism evidence="8 9">
    <name type="scientific">Lacibacter luteus</name>
    <dbReference type="NCBI Taxonomy" id="2508719"/>
    <lineage>
        <taxon>Bacteria</taxon>
        <taxon>Pseudomonadati</taxon>
        <taxon>Bacteroidota</taxon>
        <taxon>Chitinophagia</taxon>
        <taxon>Chitinophagales</taxon>
        <taxon>Chitinophagaceae</taxon>
        <taxon>Lacibacter</taxon>
    </lineage>
</organism>
<dbReference type="SMART" id="SM00448">
    <property type="entry name" value="REC"/>
    <property type="match status" value="1"/>
</dbReference>
<evidence type="ECO:0000313" key="8">
    <source>
        <dbReference type="EMBL" id="RXK59808.1"/>
    </source>
</evidence>
<dbReference type="PROSITE" id="PS50110">
    <property type="entry name" value="RESPONSE_REGULATORY"/>
    <property type="match status" value="1"/>
</dbReference>
<dbReference type="InterPro" id="IPR039420">
    <property type="entry name" value="WalR-like"/>
</dbReference>
<evidence type="ECO:0000256" key="5">
    <source>
        <dbReference type="PROSITE-ProRule" id="PRU00169"/>
    </source>
</evidence>
<dbReference type="InterPro" id="IPR000792">
    <property type="entry name" value="Tscrpt_reg_LuxR_C"/>
</dbReference>
<sequence>MKQHPKIKVALADDHVLLRNGLAAVVGSFGDYAVLFQADNGKHFQQQIKEHGEPDIVLMDINMPEMDGYATSQWLKEHYPLVQVIALSMYDNENAIIKMFKAGAKGYILKDSEPPELKRALDSVREKGFYYSEMVTGRLIHTINKMDEANAPKNEVNGLNDREVEFLRHACTEMTYKEIAEKMFLSPRTIDGYRDALFEKLELKTRVGLVMYAIKNGIVNV</sequence>
<name>A0A4Q1CHK0_9BACT</name>
<gene>
    <name evidence="8" type="ORF">ESA94_12175</name>
</gene>
<dbReference type="SUPFAM" id="SSF52172">
    <property type="entry name" value="CheY-like"/>
    <property type="match status" value="1"/>
</dbReference>
<dbReference type="InterPro" id="IPR016032">
    <property type="entry name" value="Sig_transdc_resp-reg_C-effctor"/>
</dbReference>
<dbReference type="PANTHER" id="PTHR43214:SF41">
    <property type="entry name" value="NITRATE_NITRITE RESPONSE REGULATOR PROTEIN NARP"/>
    <property type="match status" value="1"/>
</dbReference>
<dbReference type="GO" id="GO:0003677">
    <property type="term" value="F:DNA binding"/>
    <property type="evidence" value="ECO:0007669"/>
    <property type="project" value="UniProtKB-KW"/>
</dbReference>
<dbReference type="RefSeq" id="WP_129131182.1">
    <property type="nucleotide sequence ID" value="NZ_SDHW01000003.1"/>
</dbReference>
<dbReference type="InterPro" id="IPR011006">
    <property type="entry name" value="CheY-like_superfamily"/>
</dbReference>
<evidence type="ECO:0000256" key="1">
    <source>
        <dbReference type="ARBA" id="ARBA00022553"/>
    </source>
</evidence>
<proteinExistence type="predicted"/>
<dbReference type="SUPFAM" id="SSF46894">
    <property type="entry name" value="C-terminal effector domain of the bipartite response regulators"/>
    <property type="match status" value="1"/>
</dbReference>
<dbReference type="Pfam" id="PF00196">
    <property type="entry name" value="GerE"/>
    <property type="match status" value="1"/>
</dbReference>
<dbReference type="EMBL" id="SDHW01000003">
    <property type="protein sequence ID" value="RXK59808.1"/>
    <property type="molecule type" value="Genomic_DNA"/>
</dbReference>
<accession>A0A4Q1CHK0</accession>
<keyword evidence="9" id="KW-1185">Reference proteome</keyword>
<dbReference type="AlphaFoldDB" id="A0A4Q1CHK0"/>
<evidence type="ECO:0000313" key="9">
    <source>
        <dbReference type="Proteomes" id="UP000290204"/>
    </source>
</evidence>
<dbReference type="PANTHER" id="PTHR43214">
    <property type="entry name" value="TWO-COMPONENT RESPONSE REGULATOR"/>
    <property type="match status" value="1"/>
</dbReference>
<feature type="domain" description="Response regulatory" evidence="7">
    <location>
        <begin position="8"/>
        <end position="125"/>
    </location>
</feature>
<keyword evidence="2" id="KW-0805">Transcription regulation</keyword>
<evidence type="ECO:0000259" key="6">
    <source>
        <dbReference type="PROSITE" id="PS50043"/>
    </source>
</evidence>
<evidence type="ECO:0000256" key="3">
    <source>
        <dbReference type="ARBA" id="ARBA00023125"/>
    </source>
</evidence>
<comment type="caution">
    <text evidence="8">The sequence shown here is derived from an EMBL/GenBank/DDBJ whole genome shotgun (WGS) entry which is preliminary data.</text>
</comment>
<dbReference type="InterPro" id="IPR001789">
    <property type="entry name" value="Sig_transdc_resp-reg_receiver"/>
</dbReference>
<dbReference type="PROSITE" id="PS50043">
    <property type="entry name" value="HTH_LUXR_2"/>
    <property type="match status" value="1"/>
</dbReference>
<reference evidence="8 9" key="1">
    <citation type="submission" date="2019-01" db="EMBL/GenBank/DDBJ databases">
        <title>Lacibacter sp. strain TTM-7.</title>
        <authorList>
            <person name="Chen W.-M."/>
        </authorList>
    </citation>
    <scope>NUCLEOTIDE SEQUENCE [LARGE SCALE GENOMIC DNA]</scope>
    <source>
        <strain evidence="8 9">TTM-7</strain>
    </source>
</reference>
<dbReference type="InterPro" id="IPR058245">
    <property type="entry name" value="NreC/VraR/RcsB-like_REC"/>
</dbReference>
<feature type="modified residue" description="4-aspartylphosphate" evidence="5">
    <location>
        <position position="60"/>
    </location>
</feature>
<dbReference type="Pfam" id="PF00072">
    <property type="entry name" value="Response_reg"/>
    <property type="match status" value="1"/>
</dbReference>
<dbReference type="GO" id="GO:0006355">
    <property type="term" value="P:regulation of DNA-templated transcription"/>
    <property type="evidence" value="ECO:0007669"/>
    <property type="project" value="InterPro"/>
</dbReference>
<dbReference type="Proteomes" id="UP000290204">
    <property type="component" value="Unassembled WGS sequence"/>
</dbReference>
<keyword evidence="1 5" id="KW-0597">Phosphoprotein</keyword>
<dbReference type="CDD" id="cd17535">
    <property type="entry name" value="REC_NarL-like"/>
    <property type="match status" value="1"/>
</dbReference>
<keyword evidence="4" id="KW-0804">Transcription</keyword>
<dbReference type="SMART" id="SM00421">
    <property type="entry name" value="HTH_LUXR"/>
    <property type="match status" value="1"/>
</dbReference>
<evidence type="ECO:0000256" key="2">
    <source>
        <dbReference type="ARBA" id="ARBA00023015"/>
    </source>
</evidence>
<dbReference type="Gene3D" id="3.40.50.2300">
    <property type="match status" value="1"/>
</dbReference>
<evidence type="ECO:0000256" key="4">
    <source>
        <dbReference type="ARBA" id="ARBA00023163"/>
    </source>
</evidence>